<name>A0A371GAJ7_MUCPR</name>
<comment type="caution">
    <text evidence="1">The sequence shown here is derived from an EMBL/GenBank/DDBJ whole genome shotgun (WGS) entry which is preliminary data.</text>
</comment>
<gene>
    <name evidence="1" type="primary">pol</name>
    <name evidence="1" type="ORF">CR513_30953</name>
</gene>
<reference evidence="1" key="1">
    <citation type="submission" date="2018-05" db="EMBL/GenBank/DDBJ databases">
        <title>Draft genome of Mucuna pruriens seed.</title>
        <authorList>
            <person name="Nnadi N.E."/>
            <person name="Vos R."/>
            <person name="Hasami M.H."/>
            <person name="Devisetty U.K."/>
            <person name="Aguiy J.C."/>
        </authorList>
    </citation>
    <scope>NUCLEOTIDE SEQUENCE [LARGE SCALE GENOMIC DNA]</scope>
    <source>
        <strain evidence="1">JCA_2017</strain>
    </source>
</reference>
<evidence type="ECO:0000313" key="1">
    <source>
        <dbReference type="EMBL" id="RDX87556.1"/>
    </source>
</evidence>
<feature type="non-terminal residue" evidence="1">
    <location>
        <position position="1"/>
    </location>
</feature>
<dbReference type="PANTHER" id="PTHR37984">
    <property type="entry name" value="PROTEIN CBG26694"/>
    <property type="match status" value="1"/>
</dbReference>
<protein>
    <submittedName>
        <fullName evidence="1">Retrovirus-related Pol polyprotein from transposon opus</fullName>
    </submittedName>
</protein>
<dbReference type="PANTHER" id="PTHR37984:SF5">
    <property type="entry name" value="PROTEIN NYNRIN-LIKE"/>
    <property type="match status" value="1"/>
</dbReference>
<dbReference type="InterPro" id="IPR050951">
    <property type="entry name" value="Retrovirus_Pol_polyprotein"/>
</dbReference>
<dbReference type="EMBL" id="QJKJ01006197">
    <property type="protein sequence ID" value="RDX87556.1"/>
    <property type="molecule type" value="Genomic_DNA"/>
</dbReference>
<evidence type="ECO:0000313" key="2">
    <source>
        <dbReference type="Proteomes" id="UP000257109"/>
    </source>
</evidence>
<dbReference type="InterPro" id="IPR043128">
    <property type="entry name" value="Rev_trsase/Diguanyl_cyclase"/>
</dbReference>
<dbReference type="OrthoDB" id="5599163at2759"/>
<dbReference type="SUPFAM" id="SSF56672">
    <property type="entry name" value="DNA/RNA polymerases"/>
    <property type="match status" value="1"/>
</dbReference>
<dbReference type="Proteomes" id="UP000257109">
    <property type="component" value="Unassembled WGS sequence"/>
</dbReference>
<dbReference type="InterPro" id="IPR043502">
    <property type="entry name" value="DNA/RNA_pol_sf"/>
</dbReference>
<dbReference type="AlphaFoldDB" id="A0A371GAJ7"/>
<accession>A0A371GAJ7</accession>
<organism evidence="1 2">
    <name type="scientific">Mucuna pruriens</name>
    <name type="common">Velvet bean</name>
    <name type="synonym">Dolichos pruriens</name>
    <dbReference type="NCBI Taxonomy" id="157652"/>
    <lineage>
        <taxon>Eukaryota</taxon>
        <taxon>Viridiplantae</taxon>
        <taxon>Streptophyta</taxon>
        <taxon>Embryophyta</taxon>
        <taxon>Tracheophyta</taxon>
        <taxon>Spermatophyta</taxon>
        <taxon>Magnoliopsida</taxon>
        <taxon>eudicotyledons</taxon>
        <taxon>Gunneridae</taxon>
        <taxon>Pentapetalae</taxon>
        <taxon>rosids</taxon>
        <taxon>fabids</taxon>
        <taxon>Fabales</taxon>
        <taxon>Fabaceae</taxon>
        <taxon>Papilionoideae</taxon>
        <taxon>50 kb inversion clade</taxon>
        <taxon>NPAAA clade</taxon>
        <taxon>indigoferoid/millettioid clade</taxon>
        <taxon>Phaseoleae</taxon>
        <taxon>Mucuna</taxon>
    </lineage>
</organism>
<keyword evidence="2" id="KW-1185">Reference proteome</keyword>
<sequence>MHRLLLEEEAQPVRKPHRWLNLAILDVVTKEWVSHVQVVLKKFGIVVVRNQNSELFQLEFKIVGEKLNQATCKDHFLLPFIDQVLERLINIRAPSFAHLAPLPTLGYRLACVTPQAPSKESCMEVFIDDFTVYNLSFDACWESLSRVLDRCIETNLVLNFEKCHFMVTKGIVLGHLVSNSGVEVNKAKINIISSLSHPTFVRKVHSFLGHVGFCRRFIQNFSTIALPLSKLLQQDVDFIFDKPCIEAFQEL</sequence>
<proteinExistence type="predicted"/>
<dbReference type="Gene3D" id="3.30.70.270">
    <property type="match status" value="2"/>
</dbReference>